<sequence>MPPHEPSTDDPHHRRPSQLLPSPAADVYFLRSISSWTPTSCCDSHGFRSSPFHYSMKVFSESSTSRRR</sequence>
<evidence type="ECO:0000313" key="3">
    <source>
        <dbReference type="Proteomes" id="UP001497516"/>
    </source>
</evidence>
<organism evidence="2 3">
    <name type="scientific">Linum trigynum</name>
    <dbReference type="NCBI Taxonomy" id="586398"/>
    <lineage>
        <taxon>Eukaryota</taxon>
        <taxon>Viridiplantae</taxon>
        <taxon>Streptophyta</taxon>
        <taxon>Embryophyta</taxon>
        <taxon>Tracheophyta</taxon>
        <taxon>Spermatophyta</taxon>
        <taxon>Magnoliopsida</taxon>
        <taxon>eudicotyledons</taxon>
        <taxon>Gunneridae</taxon>
        <taxon>Pentapetalae</taxon>
        <taxon>rosids</taxon>
        <taxon>fabids</taxon>
        <taxon>Malpighiales</taxon>
        <taxon>Linaceae</taxon>
        <taxon>Linum</taxon>
    </lineage>
</organism>
<protein>
    <submittedName>
        <fullName evidence="2">Uncharacterized protein</fullName>
    </submittedName>
</protein>
<name>A0AAV2GSU8_9ROSI</name>
<proteinExistence type="predicted"/>
<keyword evidence="3" id="KW-1185">Reference proteome</keyword>
<feature type="compositionally biased region" description="Basic and acidic residues" evidence="1">
    <location>
        <begin position="1"/>
        <end position="12"/>
    </location>
</feature>
<accession>A0AAV2GSU8</accession>
<evidence type="ECO:0000313" key="2">
    <source>
        <dbReference type="EMBL" id="CAL1412445.1"/>
    </source>
</evidence>
<reference evidence="2 3" key="1">
    <citation type="submission" date="2024-04" db="EMBL/GenBank/DDBJ databases">
        <authorList>
            <person name="Fracassetti M."/>
        </authorList>
    </citation>
    <scope>NUCLEOTIDE SEQUENCE [LARGE SCALE GENOMIC DNA]</scope>
</reference>
<evidence type="ECO:0000256" key="1">
    <source>
        <dbReference type="SAM" id="MobiDB-lite"/>
    </source>
</evidence>
<dbReference type="AlphaFoldDB" id="A0AAV2GSU8"/>
<dbReference type="EMBL" id="OZ034822">
    <property type="protein sequence ID" value="CAL1412445.1"/>
    <property type="molecule type" value="Genomic_DNA"/>
</dbReference>
<dbReference type="Proteomes" id="UP001497516">
    <property type="component" value="Chromosome 9"/>
</dbReference>
<feature type="region of interest" description="Disordered" evidence="1">
    <location>
        <begin position="1"/>
        <end position="21"/>
    </location>
</feature>
<gene>
    <name evidence="2" type="ORF">LTRI10_LOCUS51740</name>
</gene>